<evidence type="ECO:0000313" key="2">
    <source>
        <dbReference type="Proteomes" id="UP000886501"/>
    </source>
</evidence>
<gene>
    <name evidence="1" type="ORF">BDM02DRAFT_3185355</name>
</gene>
<proteinExistence type="predicted"/>
<sequence length="173" mass="18701">MARISLVALLAFAFSGVAFAAPPASQEIVAVDDVHATASWSYSLCGDPGDIVTIKSLNISPDPPKPGQQLVVTASAHTSEVIEEGAYADVTVKLGLVKLLTKTFDLCEEARNVNATIQCPVQKGDHEIEQTVDLPKEIPPGKFSINVQGYSVNDEELLCLNLIVDFRRFPHVW</sequence>
<organism evidence="1 2">
    <name type="scientific">Thelephora ganbajun</name>
    <name type="common">Ganba fungus</name>
    <dbReference type="NCBI Taxonomy" id="370292"/>
    <lineage>
        <taxon>Eukaryota</taxon>
        <taxon>Fungi</taxon>
        <taxon>Dikarya</taxon>
        <taxon>Basidiomycota</taxon>
        <taxon>Agaricomycotina</taxon>
        <taxon>Agaricomycetes</taxon>
        <taxon>Thelephorales</taxon>
        <taxon>Thelephoraceae</taxon>
        <taxon>Thelephora</taxon>
    </lineage>
</organism>
<accession>A0ACB6ZL69</accession>
<evidence type="ECO:0000313" key="1">
    <source>
        <dbReference type="EMBL" id="KAF9650515.1"/>
    </source>
</evidence>
<protein>
    <submittedName>
        <fullName evidence="1">Uncharacterized protein</fullName>
    </submittedName>
</protein>
<keyword evidence="2" id="KW-1185">Reference proteome</keyword>
<dbReference type="EMBL" id="MU117984">
    <property type="protein sequence ID" value="KAF9650515.1"/>
    <property type="molecule type" value="Genomic_DNA"/>
</dbReference>
<reference evidence="1" key="1">
    <citation type="submission" date="2019-10" db="EMBL/GenBank/DDBJ databases">
        <authorList>
            <consortium name="DOE Joint Genome Institute"/>
            <person name="Kuo A."/>
            <person name="Miyauchi S."/>
            <person name="Kiss E."/>
            <person name="Drula E."/>
            <person name="Kohler A."/>
            <person name="Sanchez-Garcia M."/>
            <person name="Andreopoulos B."/>
            <person name="Barry K.W."/>
            <person name="Bonito G."/>
            <person name="Buee M."/>
            <person name="Carver A."/>
            <person name="Chen C."/>
            <person name="Cichocki N."/>
            <person name="Clum A."/>
            <person name="Culley D."/>
            <person name="Crous P.W."/>
            <person name="Fauchery L."/>
            <person name="Girlanda M."/>
            <person name="Hayes R."/>
            <person name="Keri Z."/>
            <person name="Labutti K."/>
            <person name="Lipzen A."/>
            <person name="Lombard V."/>
            <person name="Magnuson J."/>
            <person name="Maillard F."/>
            <person name="Morin E."/>
            <person name="Murat C."/>
            <person name="Nolan M."/>
            <person name="Ohm R."/>
            <person name="Pangilinan J."/>
            <person name="Pereira M."/>
            <person name="Perotto S."/>
            <person name="Peter M."/>
            <person name="Riley R."/>
            <person name="Sitrit Y."/>
            <person name="Stielow B."/>
            <person name="Szollosi G."/>
            <person name="Zifcakova L."/>
            <person name="Stursova M."/>
            <person name="Spatafora J.W."/>
            <person name="Tedersoo L."/>
            <person name="Vaario L.-M."/>
            <person name="Yamada A."/>
            <person name="Yan M."/>
            <person name="Wang P."/>
            <person name="Xu J."/>
            <person name="Bruns T."/>
            <person name="Baldrian P."/>
            <person name="Vilgalys R."/>
            <person name="Henrissat B."/>
            <person name="Grigoriev I.V."/>
            <person name="Hibbett D."/>
            <person name="Nagy L.G."/>
            <person name="Martin F.M."/>
        </authorList>
    </citation>
    <scope>NUCLEOTIDE SEQUENCE</scope>
    <source>
        <strain evidence="1">P2</strain>
    </source>
</reference>
<comment type="caution">
    <text evidence="1">The sequence shown here is derived from an EMBL/GenBank/DDBJ whole genome shotgun (WGS) entry which is preliminary data.</text>
</comment>
<dbReference type="Proteomes" id="UP000886501">
    <property type="component" value="Unassembled WGS sequence"/>
</dbReference>
<reference evidence="1" key="2">
    <citation type="journal article" date="2020" name="Nat. Commun.">
        <title>Large-scale genome sequencing of mycorrhizal fungi provides insights into the early evolution of symbiotic traits.</title>
        <authorList>
            <person name="Miyauchi S."/>
            <person name="Kiss E."/>
            <person name="Kuo A."/>
            <person name="Drula E."/>
            <person name="Kohler A."/>
            <person name="Sanchez-Garcia M."/>
            <person name="Morin E."/>
            <person name="Andreopoulos B."/>
            <person name="Barry K.W."/>
            <person name="Bonito G."/>
            <person name="Buee M."/>
            <person name="Carver A."/>
            <person name="Chen C."/>
            <person name="Cichocki N."/>
            <person name="Clum A."/>
            <person name="Culley D."/>
            <person name="Crous P.W."/>
            <person name="Fauchery L."/>
            <person name="Girlanda M."/>
            <person name="Hayes R.D."/>
            <person name="Keri Z."/>
            <person name="LaButti K."/>
            <person name="Lipzen A."/>
            <person name="Lombard V."/>
            <person name="Magnuson J."/>
            <person name="Maillard F."/>
            <person name="Murat C."/>
            <person name="Nolan M."/>
            <person name="Ohm R.A."/>
            <person name="Pangilinan J."/>
            <person name="Pereira M.F."/>
            <person name="Perotto S."/>
            <person name="Peter M."/>
            <person name="Pfister S."/>
            <person name="Riley R."/>
            <person name="Sitrit Y."/>
            <person name="Stielow J.B."/>
            <person name="Szollosi G."/>
            <person name="Zifcakova L."/>
            <person name="Stursova M."/>
            <person name="Spatafora J.W."/>
            <person name="Tedersoo L."/>
            <person name="Vaario L.M."/>
            <person name="Yamada A."/>
            <person name="Yan M."/>
            <person name="Wang P."/>
            <person name="Xu J."/>
            <person name="Bruns T."/>
            <person name="Baldrian P."/>
            <person name="Vilgalys R."/>
            <person name="Dunand C."/>
            <person name="Henrissat B."/>
            <person name="Grigoriev I.V."/>
            <person name="Hibbett D."/>
            <person name="Nagy L.G."/>
            <person name="Martin F.M."/>
        </authorList>
    </citation>
    <scope>NUCLEOTIDE SEQUENCE</scope>
    <source>
        <strain evidence="1">P2</strain>
    </source>
</reference>
<name>A0ACB6ZL69_THEGA</name>